<evidence type="ECO:0000313" key="3">
    <source>
        <dbReference type="Proteomes" id="UP000499080"/>
    </source>
</evidence>
<dbReference type="OrthoDB" id="6433533at2759"/>
<sequence>MGCPQGSCSGPALWNLVTNEILQELWQENIAIQALANDFVIVSQAPTKIKIENQIHVAIEKFIKWANKNKFQISTGKTQYILFSKLTRLPRFRWQGEPIQRKHTIKYLGLLIDDKLNWNAHIRNLSTKSFTL</sequence>
<protein>
    <recommendedName>
        <fullName evidence="1">Reverse transcriptase domain-containing protein</fullName>
    </recommendedName>
</protein>
<dbReference type="PROSITE" id="PS50878">
    <property type="entry name" value="RT_POL"/>
    <property type="match status" value="1"/>
</dbReference>
<evidence type="ECO:0000313" key="2">
    <source>
        <dbReference type="EMBL" id="GBM13650.1"/>
    </source>
</evidence>
<feature type="domain" description="Reverse transcriptase" evidence="1">
    <location>
        <begin position="1"/>
        <end position="112"/>
    </location>
</feature>
<dbReference type="Pfam" id="PF00078">
    <property type="entry name" value="RVT_1"/>
    <property type="match status" value="1"/>
</dbReference>
<dbReference type="GO" id="GO:0071897">
    <property type="term" value="P:DNA biosynthetic process"/>
    <property type="evidence" value="ECO:0007669"/>
    <property type="project" value="UniProtKB-ARBA"/>
</dbReference>
<organism evidence="2 3">
    <name type="scientific">Araneus ventricosus</name>
    <name type="common">Orbweaver spider</name>
    <name type="synonym">Epeira ventricosa</name>
    <dbReference type="NCBI Taxonomy" id="182803"/>
    <lineage>
        <taxon>Eukaryota</taxon>
        <taxon>Metazoa</taxon>
        <taxon>Ecdysozoa</taxon>
        <taxon>Arthropoda</taxon>
        <taxon>Chelicerata</taxon>
        <taxon>Arachnida</taxon>
        <taxon>Araneae</taxon>
        <taxon>Araneomorphae</taxon>
        <taxon>Entelegynae</taxon>
        <taxon>Araneoidea</taxon>
        <taxon>Araneidae</taxon>
        <taxon>Araneus</taxon>
    </lineage>
</organism>
<dbReference type="EMBL" id="BGPR01000331">
    <property type="protein sequence ID" value="GBM13650.1"/>
    <property type="molecule type" value="Genomic_DNA"/>
</dbReference>
<dbReference type="AlphaFoldDB" id="A0A4Y2DAB5"/>
<evidence type="ECO:0000259" key="1">
    <source>
        <dbReference type="PROSITE" id="PS50878"/>
    </source>
</evidence>
<dbReference type="InterPro" id="IPR000477">
    <property type="entry name" value="RT_dom"/>
</dbReference>
<gene>
    <name evidence="2" type="ORF">AVEN_229611_1</name>
</gene>
<dbReference type="PANTHER" id="PTHR33332">
    <property type="entry name" value="REVERSE TRANSCRIPTASE DOMAIN-CONTAINING PROTEIN"/>
    <property type="match status" value="1"/>
</dbReference>
<reference evidence="2 3" key="1">
    <citation type="journal article" date="2019" name="Sci. Rep.">
        <title>Orb-weaving spider Araneus ventricosus genome elucidates the spidroin gene catalogue.</title>
        <authorList>
            <person name="Kono N."/>
            <person name="Nakamura H."/>
            <person name="Ohtoshi R."/>
            <person name="Moran D.A.P."/>
            <person name="Shinohara A."/>
            <person name="Yoshida Y."/>
            <person name="Fujiwara M."/>
            <person name="Mori M."/>
            <person name="Tomita M."/>
            <person name="Arakawa K."/>
        </authorList>
    </citation>
    <scope>NUCLEOTIDE SEQUENCE [LARGE SCALE GENOMIC DNA]</scope>
</reference>
<proteinExistence type="predicted"/>
<accession>A0A4Y2DAB5</accession>
<dbReference type="InterPro" id="IPR043502">
    <property type="entry name" value="DNA/RNA_pol_sf"/>
</dbReference>
<keyword evidence="3" id="KW-1185">Reference proteome</keyword>
<name>A0A4Y2DAB5_ARAVE</name>
<dbReference type="SUPFAM" id="SSF56672">
    <property type="entry name" value="DNA/RNA polymerases"/>
    <property type="match status" value="1"/>
</dbReference>
<dbReference type="Proteomes" id="UP000499080">
    <property type="component" value="Unassembled WGS sequence"/>
</dbReference>
<comment type="caution">
    <text evidence="2">The sequence shown here is derived from an EMBL/GenBank/DDBJ whole genome shotgun (WGS) entry which is preliminary data.</text>
</comment>